<evidence type="ECO:0000256" key="1">
    <source>
        <dbReference type="SAM" id="Phobius"/>
    </source>
</evidence>
<evidence type="ECO:0000313" key="2">
    <source>
        <dbReference type="EMBL" id="RHE30304.1"/>
    </source>
</evidence>
<protein>
    <submittedName>
        <fullName evidence="2">Uncharacterized protein</fullName>
    </submittedName>
</protein>
<keyword evidence="1" id="KW-0812">Transmembrane</keyword>
<keyword evidence="1" id="KW-0472">Membrane</keyword>
<dbReference type="AlphaFoldDB" id="A0A414IQ73"/>
<accession>A0A414IQ73</accession>
<dbReference type="Proteomes" id="UP000285290">
    <property type="component" value="Unassembled WGS sequence"/>
</dbReference>
<keyword evidence="1" id="KW-1133">Transmembrane helix</keyword>
<dbReference type="RefSeq" id="WP_117998482.1">
    <property type="nucleotide sequence ID" value="NZ_QRWI01000032.1"/>
</dbReference>
<comment type="caution">
    <text evidence="2">The sequence shown here is derived from an EMBL/GenBank/DDBJ whole genome shotgun (WGS) entry which is preliminary data.</text>
</comment>
<evidence type="ECO:0000313" key="3">
    <source>
        <dbReference type="Proteomes" id="UP000285290"/>
    </source>
</evidence>
<organism evidence="2 3">
    <name type="scientific">Agathobacter rectalis</name>
    <dbReference type="NCBI Taxonomy" id="39491"/>
    <lineage>
        <taxon>Bacteria</taxon>
        <taxon>Bacillati</taxon>
        <taxon>Bacillota</taxon>
        <taxon>Clostridia</taxon>
        <taxon>Lachnospirales</taxon>
        <taxon>Lachnospiraceae</taxon>
        <taxon>Agathobacter</taxon>
    </lineage>
</organism>
<proteinExistence type="predicted"/>
<dbReference type="SUPFAM" id="SSF55874">
    <property type="entry name" value="ATPase domain of HSP90 chaperone/DNA topoisomerase II/histidine kinase"/>
    <property type="match status" value="1"/>
</dbReference>
<dbReference type="EMBL" id="QSKC01000031">
    <property type="protein sequence ID" value="RHE30304.1"/>
    <property type="molecule type" value="Genomic_DNA"/>
</dbReference>
<name>A0A414IQ73_9FIRM</name>
<reference evidence="2 3" key="1">
    <citation type="submission" date="2018-08" db="EMBL/GenBank/DDBJ databases">
        <title>A genome reference for cultivated species of the human gut microbiota.</title>
        <authorList>
            <person name="Zou Y."/>
            <person name="Xue W."/>
            <person name="Luo G."/>
        </authorList>
    </citation>
    <scope>NUCLEOTIDE SEQUENCE [LARGE SCALE GENOMIC DNA]</scope>
    <source>
        <strain evidence="2 3">AM29-10</strain>
    </source>
</reference>
<sequence length="331" mass="37835">MTFEQVSPYHQYTTRRFRAAIIPICLIIILYWWRAQISKNYREKLRLLEIQALRTSKSEDKAYIAKLEEENKRLGAIVHKDNRIVNAMSDSVCTYLMATEKSDINTLRLKGLSLSDEINSIKTYRQELLNQCVPNITSIPQTGYSGIDAIISFMTKEAAADNINLKFNFDGTFFNSIYSTANELDLVHLFSDLLENAIIATKYAHGSSIELSLQMLKETPTISVSDSGIPFEIDTYMKFGISEASTHTNEGGTGIVLLDTWTFKKKYHVSLIIEELDNNIYSKRLSFLFDGKNRYLIISSRYQQIRSYQTRSDLLVISSSENNATYLALSR</sequence>
<gene>
    <name evidence="2" type="ORF">DW753_14520</name>
</gene>
<dbReference type="InterPro" id="IPR036890">
    <property type="entry name" value="HATPase_C_sf"/>
</dbReference>
<feature type="transmembrane region" description="Helical" evidence="1">
    <location>
        <begin position="16"/>
        <end position="33"/>
    </location>
</feature>
<dbReference type="Gene3D" id="3.30.565.10">
    <property type="entry name" value="Histidine kinase-like ATPase, C-terminal domain"/>
    <property type="match status" value="1"/>
</dbReference>